<dbReference type="PROSITE" id="PS00108">
    <property type="entry name" value="PROTEIN_KINASE_ST"/>
    <property type="match status" value="1"/>
</dbReference>
<evidence type="ECO:0000259" key="1">
    <source>
        <dbReference type="PROSITE" id="PS50011"/>
    </source>
</evidence>
<dbReference type="Pfam" id="PF00069">
    <property type="entry name" value="Pkinase"/>
    <property type="match status" value="1"/>
</dbReference>
<dbReference type="InterPro" id="IPR011009">
    <property type="entry name" value="Kinase-like_dom_sf"/>
</dbReference>
<evidence type="ECO:0000313" key="3">
    <source>
        <dbReference type="EMBL" id="BBB29168.1"/>
    </source>
</evidence>
<dbReference type="PANTHER" id="PTHR24362">
    <property type="entry name" value="SERINE/THREONINE-PROTEIN KINASE NEK"/>
    <property type="match status" value="1"/>
</dbReference>
<dbReference type="EMBL" id="AP014546">
    <property type="protein sequence ID" value="BBB29168.1"/>
    <property type="molecule type" value="Genomic_DNA"/>
</dbReference>
<dbReference type="InterPro" id="IPR001932">
    <property type="entry name" value="PPM-type_phosphatase-like_dom"/>
</dbReference>
<feature type="domain" description="Protein kinase" evidence="1">
    <location>
        <begin position="268"/>
        <end position="529"/>
    </location>
</feature>
<dbReference type="SUPFAM" id="SSF56112">
    <property type="entry name" value="Protein kinase-like (PK-like)"/>
    <property type="match status" value="1"/>
</dbReference>
<dbReference type="PROSITE" id="PS51746">
    <property type="entry name" value="PPM_2"/>
    <property type="match status" value="1"/>
</dbReference>
<accession>A0A7R6PGG6</accession>
<evidence type="ECO:0000313" key="4">
    <source>
        <dbReference type="Proteomes" id="UP000595332"/>
    </source>
</evidence>
<keyword evidence="3" id="KW-0378">Hydrolase</keyword>
<organism evidence="3 4">
    <name type="scientific">Neptunomonas japonica JAMM 1380</name>
    <dbReference type="NCBI Taxonomy" id="1441457"/>
    <lineage>
        <taxon>Bacteria</taxon>
        <taxon>Pseudomonadati</taxon>
        <taxon>Pseudomonadota</taxon>
        <taxon>Gammaproteobacteria</taxon>
        <taxon>Oceanospirillales</taxon>
        <taxon>Oceanospirillaceae</taxon>
        <taxon>Neptunomonas</taxon>
    </lineage>
</organism>
<dbReference type="SMART" id="SM00331">
    <property type="entry name" value="PP2C_SIG"/>
    <property type="match status" value="1"/>
</dbReference>
<protein>
    <submittedName>
        <fullName evidence="3">Protein phosphatase</fullName>
        <ecNumber evidence="3">3.1.3.16</ecNumber>
    </submittedName>
</protein>
<dbReference type="SMART" id="SM00220">
    <property type="entry name" value="S_TKc"/>
    <property type="match status" value="1"/>
</dbReference>
<dbReference type="InterPro" id="IPR000719">
    <property type="entry name" value="Prot_kinase_dom"/>
</dbReference>
<keyword evidence="4" id="KW-1185">Reference proteome</keyword>
<dbReference type="PANTHER" id="PTHR24362:SF309">
    <property type="entry name" value="PROTEIN KINASE DOMAIN-CONTAINING PROTEIN"/>
    <property type="match status" value="1"/>
</dbReference>
<dbReference type="AlphaFoldDB" id="A0A7R6PGG6"/>
<dbReference type="CDD" id="cd14014">
    <property type="entry name" value="STKc_PknB_like"/>
    <property type="match status" value="1"/>
</dbReference>
<dbReference type="GO" id="GO:0004722">
    <property type="term" value="F:protein serine/threonine phosphatase activity"/>
    <property type="evidence" value="ECO:0007669"/>
    <property type="project" value="UniProtKB-EC"/>
</dbReference>
<proteinExistence type="predicted"/>
<dbReference type="Gene3D" id="3.60.40.10">
    <property type="entry name" value="PPM-type phosphatase domain"/>
    <property type="match status" value="1"/>
</dbReference>
<dbReference type="PROSITE" id="PS50011">
    <property type="entry name" value="PROTEIN_KINASE_DOM"/>
    <property type="match status" value="1"/>
</dbReference>
<dbReference type="CDD" id="cd00143">
    <property type="entry name" value="PP2Cc"/>
    <property type="match status" value="1"/>
</dbReference>
<name>A0A7R6PGG6_9GAMM</name>
<dbReference type="Gene3D" id="1.10.510.10">
    <property type="entry name" value="Transferase(Phosphotransferase) domain 1"/>
    <property type="match status" value="1"/>
</dbReference>
<dbReference type="KEGG" id="njp:NEJAP_1215"/>
<dbReference type="SUPFAM" id="SSF81606">
    <property type="entry name" value="PP2C-like"/>
    <property type="match status" value="1"/>
</dbReference>
<reference evidence="3 4" key="1">
    <citation type="journal article" date="2008" name="Int. J. Syst. Evol. Microbiol.">
        <title>Neptunomonas japonica sp. nov., an Osedax japonicus symbiont-like bacterium isolated from sediment adjacent to sperm whale carcasses off Kagoshima, Japan.</title>
        <authorList>
            <person name="Miyazaki M."/>
            <person name="Nogi Y."/>
            <person name="Fujiwara Y."/>
            <person name="Kawato M."/>
            <person name="Kubokawa K."/>
            <person name="Horikoshi K."/>
        </authorList>
    </citation>
    <scope>NUCLEOTIDE SEQUENCE [LARGE SCALE GENOMIC DNA]</scope>
    <source>
        <strain evidence="3 4">JAMM 1380</strain>
    </source>
</reference>
<dbReference type="InterPro" id="IPR036457">
    <property type="entry name" value="PPM-type-like_dom_sf"/>
</dbReference>
<dbReference type="Pfam" id="PF13672">
    <property type="entry name" value="PP2C_2"/>
    <property type="match status" value="1"/>
</dbReference>
<feature type="domain" description="PPM-type phosphatase" evidence="2">
    <location>
        <begin position="8"/>
        <end position="235"/>
    </location>
</feature>
<dbReference type="Proteomes" id="UP000595332">
    <property type="component" value="Chromosome"/>
</dbReference>
<dbReference type="RefSeq" id="WP_201349796.1">
    <property type="nucleotide sequence ID" value="NZ_AP014546.1"/>
</dbReference>
<dbReference type="GO" id="GO:0004672">
    <property type="term" value="F:protein kinase activity"/>
    <property type="evidence" value="ECO:0007669"/>
    <property type="project" value="InterPro"/>
</dbReference>
<dbReference type="InterPro" id="IPR008271">
    <property type="entry name" value="Ser/Thr_kinase_AS"/>
</dbReference>
<gene>
    <name evidence="3" type="ORF">NEJAP_1215</name>
</gene>
<dbReference type="Gene3D" id="3.30.200.20">
    <property type="entry name" value="Phosphorylase Kinase, domain 1"/>
    <property type="match status" value="1"/>
</dbReference>
<evidence type="ECO:0000259" key="2">
    <source>
        <dbReference type="PROSITE" id="PS51746"/>
    </source>
</evidence>
<dbReference type="SMART" id="SM00332">
    <property type="entry name" value="PP2Cc"/>
    <property type="match status" value="1"/>
</dbReference>
<dbReference type="GO" id="GO:0005524">
    <property type="term" value="F:ATP binding"/>
    <property type="evidence" value="ECO:0007669"/>
    <property type="project" value="InterPro"/>
</dbReference>
<dbReference type="EC" id="3.1.3.16" evidence="3"/>
<sequence>MSKHLEVRFGGYSTKGKKALNQDAFAASHPSGSERQYKGAAAAIADGVSSCEDSHIASQTAVTGFIEDYLSTPPSWSVGHSASRVLTGLNRWLYHENQSRIGHRESMLTTFSAVVVKSSTVFCFHVGDSRIYHLCDGELEQLTSDHVLTTKNDEYLSRALGADSHLEVDFFKRVLNQHDRLLLTTDGVHGHLPLARIKQLLSSPSRSVEEIAQQIVDEAYENGSDDNLTALIVEIAQLPLETLDESHKRLTQLPIPPVLKQGNKIDGYEVVSVIFSGTRSHMYLVKDIDSSELFILKAPSENFSEDLVYLDGFIREEWVGLTLDHPHVMKTYRPARPKRFMYYLGEHIEGVNLRQWMHDNPSPSIDQVRQWTRQIVSGLRAFQRKDMIHQDLKPENIMINNDGQIKILDFGTVLIAGSEEINSPLDKSVPQGSVNYIAPEFLVGDSASFKSDLYSLAVIVYEMLTGALPYKEADPKQAVLANYCDLDYIPSTHHRKQTPIWIEACLKKALQPNPVHRYNAFSEFMQDLTVPNRHLEARILKQPLLEKHPIRFWQSIAALLFIINLLQLSLN</sequence>